<dbReference type="EMBL" id="WOWS01000002">
    <property type="protein sequence ID" value="MUU78333.1"/>
    <property type="molecule type" value="Genomic_DNA"/>
</dbReference>
<protein>
    <submittedName>
        <fullName evidence="2">T9SS type B sorting domain-containing protein</fullName>
    </submittedName>
</protein>
<accession>A0A6L6U7U1</accession>
<keyword evidence="1" id="KW-0732">Signal</keyword>
<evidence type="ECO:0000313" key="2">
    <source>
        <dbReference type="EMBL" id="MUU78333.1"/>
    </source>
</evidence>
<evidence type="ECO:0000313" key="3">
    <source>
        <dbReference type="Proteomes" id="UP000478208"/>
    </source>
</evidence>
<name>A0A6L6U7U1_9FLAO</name>
<gene>
    <name evidence="2" type="ORF">GN138_07745</name>
</gene>
<proteinExistence type="predicted"/>
<reference evidence="2 3" key="1">
    <citation type="submission" date="2019-12" db="EMBL/GenBank/DDBJ databases">
        <authorList>
            <person name="Li J."/>
        </authorList>
    </citation>
    <scope>NUCLEOTIDE SEQUENCE [LARGE SCALE GENOMIC DNA]</scope>
    <source>
        <strain evidence="2 3">HL2-2</strain>
    </source>
</reference>
<keyword evidence="3" id="KW-1185">Reference proteome</keyword>
<evidence type="ECO:0000256" key="1">
    <source>
        <dbReference type="SAM" id="SignalP"/>
    </source>
</evidence>
<organism evidence="2 3">
    <name type="scientific">Winogradskyella endarachnes</name>
    <dbReference type="NCBI Taxonomy" id="2681965"/>
    <lineage>
        <taxon>Bacteria</taxon>
        <taxon>Pseudomonadati</taxon>
        <taxon>Bacteroidota</taxon>
        <taxon>Flavobacteriia</taxon>
        <taxon>Flavobacteriales</taxon>
        <taxon>Flavobacteriaceae</taxon>
        <taxon>Winogradskyella</taxon>
    </lineage>
</organism>
<dbReference type="Pfam" id="PF13585">
    <property type="entry name" value="CHU_C"/>
    <property type="match status" value="1"/>
</dbReference>
<feature type="chain" id="PRO_5026960022" evidence="1">
    <location>
        <begin position="25"/>
        <end position="1085"/>
    </location>
</feature>
<dbReference type="Proteomes" id="UP000478208">
    <property type="component" value="Unassembled WGS sequence"/>
</dbReference>
<comment type="caution">
    <text evidence="2">The sequence shown here is derived from an EMBL/GenBank/DDBJ whole genome shotgun (WGS) entry which is preliminary data.</text>
</comment>
<dbReference type="NCBIfam" id="TIGR04131">
    <property type="entry name" value="Bac_Flav_CTERM"/>
    <property type="match status" value="1"/>
</dbReference>
<dbReference type="RefSeq" id="WP_157363219.1">
    <property type="nucleotide sequence ID" value="NZ_WOWS01000002.1"/>
</dbReference>
<dbReference type="AlphaFoldDB" id="A0A6L6U7U1"/>
<feature type="signal peptide" evidence="1">
    <location>
        <begin position="1"/>
        <end position="24"/>
    </location>
</feature>
<dbReference type="InterPro" id="IPR026341">
    <property type="entry name" value="T9SS_type_B"/>
</dbReference>
<sequence>MYLIFPQKNYILFFLVLISSFVHAQLSDFNFSVSVTEESCSGNGSITMEVSGLETEAQVTYKLFLYPDLDTPIAQTSSSMFSNLESGDYLVEATQTLDDFQNTQTADATIIDAITVLDFEVDQGYSGVCGDLILVVNILSGNAESFEIISGPVTVPLQTGNTFTNLPEGTYVIRVYDNCGNALTKTYTYLFNDSVLTVSEIEQSNVLINCDEVTIYQVISASNGSQLSYPIVVNFTINFSDGNETTSYSQTYDNGPETELEISTTVTDYAEQTFTVDTVIQDGCGTMVTSTEIVNPNPEINLSEVANVCGNDLIIAISNMLPPFTLQFIQAPIEFNPSDYNDNQGVYSDFVIVFGQEDEGLPFGVYEVSIVDACGNIGEASIELVEELEIPVVNTSNGGCDTESGALSVRIPNRELVSALITAAPINYSNAVPDDVSYLISSNGRLMLNDLPLGNYTLEMIDNCGNTYIEDFEIPEHEIYDFNVSTSVSCSTNLGALNLTGGNGTVASVIFIEAPVEFSQSLPYDYSYAISSQGIFYVEDLPAGNYTIEFTDSCGSQFMFTEIVETYNDDNNESIYVLQQNCGSFDLSILDNDDAVVNQTYWFQKYYPEYDSWGHPNTGVMYNEGELPTDINSISIENGESLLNIFVVGEFRLIKVFQTAVNPNPEAYCFDIFGEFEIESELTINDVFNLNCDGGSGPSDIIVDVSGVPPYNFSIISPIVIDNGAVNVFTDLSAGIYEIRVEDACGSIAATTINTMDLLPVVSLGNPTDMVICSDSNNNQALFNLTEQNTQLLGNQNPDNFTITYHLNQMDADSGNNPISENYENVINPQTVYVRMVHNTLDVCYETDAFQLIVGFAPELGADESTTICEGNSILLSADLGYSSYLWSSGETTRSIVADTEGTYSVTVFNNYGDFYCEATKTYTVVMSGVANIENIISEDFTSNNNFVDIEVSGIGDYEYSLDGVTYQLENHFENLDSGIYTIFVRDRNGCGVSTENISLLNYKKFFTPNGDGENEYWQITGSHLETDMQVFVYDRYGKLLINFSGNDIGWDGRYNGNQMPTSDYWFLVKRSNGLTHTGHFTLKR</sequence>